<keyword evidence="5" id="KW-0812">Transmembrane</keyword>
<evidence type="ECO:0000256" key="1">
    <source>
        <dbReference type="ARBA" id="ARBA00009995"/>
    </source>
</evidence>
<keyword evidence="3 4" id="KW-0808">Transferase</keyword>
<dbReference type="InterPro" id="IPR050271">
    <property type="entry name" value="UDP-glycosyltransferase"/>
</dbReference>
<dbReference type="Pfam" id="PF00201">
    <property type="entry name" value="UDPGT"/>
    <property type="match status" value="1"/>
</dbReference>
<sequence length="526" mass="60123">MFRIILIFITLCTLSTYSEGANIVFLSPVASPSHHNWNRNIYYALAGKGHNVTVLSPDVDREITKNVHYIKIEGMYEALYNGSDQFNFVEMTKVTKFQNTKDFWEFCTITADVAAASKGLQTLLNYPETFKVDLLMIDLTVGPYMLGFLDKFNYPPTVAVTAFSYPHYMFHSFGGHRQPAYMPHYEADFPNEMSLYQRLFNQILTWYDDYLYLGHFLKDQDKLMRQIFKNDNLPYVLDLTKKIGLLLSNTHFAVEKMQPLPTNVITVGGLQIRPPKPLDNELKTFIEAGKKGTVLFSLGTNMKSSLLDKSIVQMFLNVFNELPQFNFIWKYETDLDLKIPKNVKLQGWVRQNDILAHPNVKGFISHCGLLGTQEAIWHGVPIIGIPFFADQLRNILSIIRAGVGVKVDYNTISHDSLKAALVEALENPKYLENAKKRSRLFQDQADAPLDRAVFWIEWAMRHKDDMDSIASPVKDIGWFVGNGYDVLLIIFVVSFISFQIIKCAIQSILSKICSKKSVTKSKKKTN</sequence>
<dbReference type="VEuPathDB" id="VectorBase:CSON001748"/>
<name>A0A336LR59_CULSO</name>
<dbReference type="FunFam" id="3.40.50.2000:FF:000021">
    <property type="entry name" value="UDP-glucuronosyltransferase"/>
    <property type="match status" value="1"/>
</dbReference>
<evidence type="ECO:0000256" key="4">
    <source>
        <dbReference type="RuleBase" id="RU003718"/>
    </source>
</evidence>
<dbReference type="OMA" id="INSTWRT"/>
<dbReference type="Gene3D" id="3.40.50.2000">
    <property type="entry name" value="Glycogen Phosphorylase B"/>
    <property type="match status" value="1"/>
</dbReference>
<dbReference type="PANTHER" id="PTHR48043">
    <property type="entry name" value="EG:EG0003.4 PROTEIN-RELATED"/>
    <property type="match status" value="1"/>
</dbReference>
<dbReference type="GO" id="GO:0016020">
    <property type="term" value="C:membrane"/>
    <property type="evidence" value="ECO:0007669"/>
    <property type="project" value="UniProtKB-SubCell"/>
</dbReference>
<comment type="similarity">
    <text evidence="1 4">Belongs to the UDP-glycosyltransferase family.</text>
</comment>
<dbReference type="SUPFAM" id="SSF53756">
    <property type="entry name" value="UDP-Glycosyltransferase/glycogen phosphorylase"/>
    <property type="match status" value="1"/>
</dbReference>
<dbReference type="EC" id="2.4.1.17" evidence="5"/>
<gene>
    <name evidence="6" type="primary">CSON001748</name>
</gene>
<reference evidence="6" key="1">
    <citation type="submission" date="2018-07" db="EMBL/GenBank/DDBJ databases">
        <authorList>
            <person name="Quirk P.G."/>
            <person name="Krulwich T.A."/>
        </authorList>
    </citation>
    <scope>NUCLEOTIDE SEQUENCE</scope>
</reference>
<keyword evidence="5" id="KW-0472">Membrane</keyword>
<comment type="subcellular location">
    <subcellularLocation>
        <location evidence="5">Membrane</location>
        <topology evidence="5">Single-pass membrane protein</topology>
    </subcellularLocation>
</comment>
<dbReference type="CDD" id="cd03784">
    <property type="entry name" value="GT1_Gtf-like"/>
    <property type="match status" value="1"/>
</dbReference>
<feature type="chain" id="PRO_5016192730" description="UDP-glucuronosyltransferase" evidence="5">
    <location>
        <begin position="21"/>
        <end position="526"/>
    </location>
</feature>
<evidence type="ECO:0000256" key="2">
    <source>
        <dbReference type="ARBA" id="ARBA00022676"/>
    </source>
</evidence>
<comment type="catalytic activity">
    <reaction evidence="5">
        <text>glucuronate acceptor + UDP-alpha-D-glucuronate = acceptor beta-D-glucuronoside + UDP + H(+)</text>
        <dbReference type="Rhea" id="RHEA:21032"/>
        <dbReference type="ChEBI" id="CHEBI:15378"/>
        <dbReference type="ChEBI" id="CHEBI:58052"/>
        <dbReference type="ChEBI" id="CHEBI:58223"/>
        <dbReference type="ChEBI" id="CHEBI:132367"/>
        <dbReference type="ChEBI" id="CHEBI:132368"/>
        <dbReference type="EC" id="2.4.1.17"/>
    </reaction>
</comment>
<dbReference type="PROSITE" id="PS00375">
    <property type="entry name" value="UDPGT"/>
    <property type="match status" value="1"/>
</dbReference>
<keyword evidence="5" id="KW-1133">Transmembrane helix</keyword>
<feature type="signal peptide" evidence="5">
    <location>
        <begin position="1"/>
        <end position="20"/>
    </location>
</feature>
<dbReference type="GO" id="GO:0015020">
    <property type="term" value="F:glucuronosyltransferase activity"/>
    <property type="evidence" value="ECO:0007669"/>
    <property type="project" value="UniProtKB-EC"/>
</dbReference>
<accession>A0A336LR59</accession>
<dbReference type="EMBL" id="UFQT01000127">
    <property type="protein sequence ID" value="SSX20534.1"/>
    <property type="molecule type" value="Genomic_DNA"/>
</dbReference>
<dbReference type="AlphaFoldDB" id="A0A336LR59"/>
<protein>
    <recommendedName>
        <fullName evidence="5">UDP-glucuronosyltransferase</fullName>
        <ecNumber evidence="5">2.4.1.17</ecNumber>
    </recommendedName>
</protein>
<organism evidence="6">
    <name type="scientific">Culicoides sonorensis</name>
    <name type="common">Biting midge</name>
    <dbReference type="NCBI Taxonomy" id="179676"/>
    <lineage>
        <taxon>Eukaryota</taxon>
        <taxon>Metazoa</taxon>
        <taxon>Ecdysozoa</taxon>
        <taxon>Arthropoda</taxon>
        <taxon>Hexapoda</taxon>
        <taxon>Insecta</taxon>
        <taxon>Pterygota</taxon>
        <taxon>Neoptera</taxon>
        <taxon>Endopterygota</taxon>
        <taxon>Diptera</taxon>
        <taxon>Nematocera</taxon>
        <taxon>Chironomoidea</taxon>
        <taxon>Ceratopogonidae</taxon>
        <taxon>Ceratopogoninae</taxon>
        <taxon>Culicoides</taxon>
        <taxon>Monoculicoides</taxon>
    </lineage>
</organism>
<dbReference type="InterPro" id="IPR002213">
    <property type="entry name" value="UDP_glucos_trans"/>
</dbReference>
<evidence type="ECO:0000313" key="6">
    <source>
        <dbReference type="EMBL" id="SSX20534.1"/>
    </source>
</evidence>
<keyword evidence="5" id="KW-0732">Signal</keyword>
<dbReference type="InterPro" id="IPR035595">
    <property type="entry name" value="UDP_glycos_trans_CS"/>
</dbReference>
<keyword evidence="2 4" id="KW-0328">Glycosyltransferase</keyword>
<proteinExistence type="inferred from homology"/>
<dbReference type="PANTHER" id="PTHR48043:SF159">
    <property type="entry name" value="EG:EG0003.4 PROTEIN-RELATED"/>
    <property type="match status" value="1"/>
</dbReference>
<evidence type="ECO:0000256" key="5">
    <source>
        <dbReference type="RuleBase" id="RU362059"/>
    </source>
</evidence>
<evidence type="ECO:0000256" key="3">
    <source>
        <dbReference type="ARBA" id="ARBA00022679"/>
    </source>
</evidence>
<feature type="transmembrane region" description="Helical" evidence="5">
    <location>
        <begin position="476"/>
        <end position="501"/>
    </location>
</feature>